<feature type="compositionally biased region" description="Basic and acidic residues" evidence="1">
    <location>
        <begin position="55"/>
        <end position="71"/>
    </location>
</feature>
<protein>
    <submittedName>
        <fullName evidence="2">Uncharacterized protein</fullName>
    </submittedName>
</protein>
<dbReference type="AlphaFoldDB" id="A0A2P6FCS7"/>
<evidence type="ECO:0000256" key="1">
    <source>
        <dbReference type="SAM" id="MobiDB-lite"/>
    </source>
</evidence>
<dbReference type="STRING" id="2138.SMSRO_v1c10310"/>
<feature type="compositionally biased region" description="Polar residues" evidence="1">
    <location>
        <begin position="74"/>
        <end position="83"/>
    </location>
</feature>
<evidence type="ECO:0000313" key="2">
    <source>
        <dbReference type="EMBL" id="PQM31261.1"/>
    </source>
</evidence>
<name>A0A2P6FCS7_9MOLU</name>
<sequence length="83" mass="9672">MNPEKDVQISIKTPEFDTLTGKSKFVYNKVSFKNLCTHLQPERDKVVEIKNNPKLSREKSINFKNQQEADRQLAAQNKKQLQP</sequence>
<organism evidence="2 3">
    <name type="scientific">Spiroplasma poulsonii</name>
    <dbReference type="NCBI Taxonomy" id="2138"/>
    <lineage>
        <taxon>Bacteria</taxon>
        <taxon>Bacillati</taxon>
        <taxon>Mycoplasmatota</taxon>
        <taxon>Mollicutes</taxon>
        <taxon>Entomoplasmatales</taxon>
        <taxon>Spiroplasmataceae</taxon>
        <taxon>Spiroplasma</taxon>
    </lineage>
</organism>
<proteinExistence type="predicted"/>
<dbReference type="Proteomes" id="UP000031565">
    <property type="component" value="Unassembled WGS sequence"/>
</dbReference>
<feature type="region of interest" description="Disordered" evidence="1">
    <location>
        <begin position="47"/>
        <end position="83"/>
    </location>
</feature>
<accession>A0A2P6FCS7</accession>
<gene>
    <name evidence="2" type="ORF">SMSRO_SF010780</name>
</gene>
<comment type="caution">
    <text evidence="2">The sequence shown here is derived from an EMBL/GenBank/DDBJ whole genome shotgun (WGS) entry which is preliminary data.</text>
</comment>
<reference evidence="2 3" key="1">
    <citation type="journal article" date="2015" name="MBio">
        <title>Genome sequence of the Drosophila melanogaster male-killing Spiroplasma strain MSRO endosymbiont.</title>
        <authorList>
            <person name="Paredes J.C."/>
            <person name="Herren J.K."/>
            <person name="Schupfer F."/>
            <person name="Marin R."/>
            <person name="Claverol S."/>
            <person name="Kuo C.H."/>
            <person name="Lemaitre B."/>
            <person name="Beven L."/>
        </authorList>
    </citation>
    <scope>NUCLEOTIDE SEQUENCE [LARGE SCALE GENOMIC DNA]</scope>
    <source>
        <strain evidence="2 3">MSRO</strain>
    </source>
</reference>
<dbReference type="EMBL" id="JTLV02000001">
    <property type="protein sequence ID" value="PQM31261.1"/>
    <property type="molecule type" value="Genomic_DNA"/>
</dbReference>
<dbReference type="RefSeq" id="WP_040093363.1">
    <property type="nucleotide sequence ID" value="NZ_CM020866.1"/>
</dbReference>
<evidence type="ECO:0000313" key="3">
    <source>
        <dbReference type="Proteomes" id="UP000031565"/>
    </source>
</evidence>
<keyword evidence="3" id="KW-1185">Reference proteome</keyword>